<keyword evidence="3" id="KW-1185">Reference proteome</keyword>
<dbReference type="Proteomes" id="UP000614601">
    <property type="component" value="Unassembled WGS sequence"/>
</dbReference>
<dbReference type="EMBL" id="CAJFDH010000003">
    <property type="protein sequence ID" value="CAD5216088.1"/>
    <property type="molecule type" value="Genomic_DNA"/>
</dbReference>
<name>A0A811KJZ3_9BILA</name>
<dbReference type="InterPro" id="IPR001810">
    <property type="entry name" value="F-box_dom"/>
</dbReference>
<proteinExistence type="predicted"/>
<dbReference type="Pfam" id="PF24467">
    <property type="entry name" value="ARM_FBXO47"/>
    <property type="match status" value="1"/>
</dbReference>
<dbReference type="SUPFAM" id="SSF81383">
    <property type="entry name" value="F-box domain"/>
    <property type="match status" value="1"/>
</dbReference>
<accession>A0A811KJZ3</accession>
<dbReference type="Pfam" id="PF00646">
    <property type="entry name" value="F-box"/>
    <property type="match status" value="1"/>
</dbReference>
<dbReference type="InterPro" id="IPR056622">
    <property type="entry name" value="ARM_FBXO47"/>
</dbReference>
<dbReference type="PANTHER" id="PTHR34098:SF1">
    <property type="entry name" value="F-BOX ONLY PROTEIN 47"/>
    <property type="match status" value="1"/>
</dbReference>
<dbReference type="OrthoDB" id="5785977at2759"/>
<feature type="domain" description="F-box" evidence="1">
    <location>
        <begin position="40"/>
        <end position="90"/>
    </location>
</feature>
<dbReference type="InterPro" id="IPR038946">
    <property type="entry name" value="FBXO47"/>
</dbReference>
<dbReference type="Proteomes" id="UP000783686">
    <property type="component" value="Unassembled WGS sequence"/>
</dbReference>
<dbReference type="InterPro" id="IPR036047">
    <property type="entry name" value="F-box-like_dom_sf"/>
</dbReference>
<dbReference type="AlphaFoldDB" id="A0A811KJZ3"/>
<evidence type="ECO:0000259" key="1">
    <source>
        <dbReference type="PROSITE" id="PS50181"/>
    </source>
</evidence>
<dbReference type="CDD" id="cd09917">
    <property type="entry name" value="F-box_SF"/>
    <property type="match status" value="1"/>
</dbReference>
<evidence type="ECO:0000313" key="2">
    <source>
        <dbReference type="EMBL" id="CAD5216088.1"/>
    </source>
</evidence>
<dbReference type="EMBL" id="CAJFCW020000003">
    <property type="protein sequence ID" value="CAG9105280.1"/>
    <property type="molecule type" value="Genomic_DNA"/>
</dbReference>
<sequence length="425" mass="50297">MFALQKITSFLSFRKRKEHALVAVESKKKRTQQLGESESKKSILHLPRESLWQILEYLDVSDLIRLQQTSKKAKYEVERFLKKQSHISRISRWFSVIRTENENVKMCEFIMKVLFADEFNIFHYQTALNWMVSAFPYRDNIPLPMMLQTFIYGVSPDSRIRLVRGVIEAFFKADVNSYIQIRLKSNTYTPLETELYMRFRETVFNVQMENATKALVFSTFLRYFASLHSTRIEYIIVMLLFGPRKIVNGKIAVNYEEIEEGHLAPAELHGISEFFRLLPSLENNDVPKSIRWSKRLCFALLEDLTTSPMWSMQNFVTLLILQPYLALITITVRVDSGMLAEAASVFFYILRWLFPSNNKVRFSEYILNHISADDAREFFIHFRQQSHDYLREHDRPRHDEQIETIREAVCRAYQTVYGFDPDNEH</sequence>
<dbReference type="PROSITE" id="PS50181">
    <property type="entry name" value="FBOX"/>
    <property type="match status" value="1"/>
</dbReference>
<comment type="caution">
    <text evidence="2">The sequence shown here is derived from an EMBL/GenBank/DDBJ whole genome shotgun (WGS) entry which is preliminary data.</text>
</comment>
<dbReference type="PANTHER" id="PTHR34098">
    <property type="entry name" value="F-BOX ONLY PROTEIN 47"/>
    <property type="match status" value="1"/>
</dbReference>
<evidence type="ECO:0000313" key="3">
    <source>
        <dbReference type="Proteomes" id="UP000614601"/>
    </source>
</evidence>
<organism evidence="2 3">
    <name type="scientific">Bursaphelenchus okinawaensis</name>
    <dbReference type="NCBI Taxonomy" id="465554"/>
    <lineage>
        <taxon>Eukaryota</taxon>
        <taxon>Metazoa</taxon>
        <taxon>Ecdysozoa</taxon>
        <taxon>Nematoda</taxon>
        <taxon>Chromadorea</taxon>
        <taxon>Rhabditida</taxon>
        <taxon>Tylenchina</taxon>
        <taxon>Tylenchomorpha</taxon>
        <taxon>Aphelenchoidea</taxon>
        <taxon>Aphelenchoididae</taxon>
        <taxon>Bursaphelenchus</taxon>
    </lineage>
</organism>
<gene>
    <name evidence="2" type="ORF">BOKJ2_LOCUS6418</name>
</gene>
<reference evidence="2" key="1">
    <citation type="submission" date="2020-09" db="EMBL/GenBank/DDBJ databases">
        <authorList>
            <person name="Kikuchi T."/>
        </authorList>
    </citation>
    <scope>NUCLEOTIDE SEQUENCE</scope>
    <source>
        <strain evidence="2">SH1</strain>
    </source>
</reference>
<dbReference type="Gene3D" id="1.20.1280.50">
    <property type="match status" value="1"/>
</dbReference>
<protein>
    <recommendedName>
        <fullName evidence="1">F-box domain-containing protein</fullName>
    </recommendedName>
</protein>